<reference evidence="6" key="1">
    <citation type="journal article" date="2009" name="PLoS Genet.">
        <title>Organised genome dynamics in the Escherichia coli species results in highly diverse adaptive paths.</title>
        <authorList>
            <person name="Touchon M."/>
            <person name="Hoede C."/>
            <person name="Tenaillon O."/>
            <person name="Barbe V."/>
            <person name="Baeriswyl S."/>
            <person name="Bidet P."/>
            <person name="Bingen E."/>
            <person name="Bonacorsi S."/>
            <person name="Bouchier C."/>
            <person name="Bouvet O."/>
            <person name="Calteau A."/>
            <person name="Chiapello H."/>
            <person name="Clermont O."/>
            <person name="Cruveiller S."/>
            <person name="Danchin A."/>
            <person name="Diard M."/>
            <person name="Dossat C."/>
            <person name="Karoui M.E."/>
            <person name="Frapy E."/>
            <person name="Garry L."/>
            <person name="Ghigo J.M."/>
            <person name="Gilles A.M."/>
            <person name="Johnson J."/>
            <person name="Le Bouguenec C."/>
            <person name="Lescat M."/>
            <person name="Mangenot S."/>
            <person name="Martinez-Jehanne V."/>
            <person name="Matic I."/>
            <person name="Nassif X."/>
            <person name="Oztas S."/>
            <person name="Petit M.A."/>
            <person name="Pichon C."/>
            <person name="Rouy Z."/>
            <person name="Ruf C.S."/>
            <person name="Schneider D."/>
            <person name="Tourret J."/>
            <person name="Vacherie B."/>
            <person name="Vallenet D."/>
            <person name="Medigue C."/>
            <person name="Rocha E.P.C."/>
            <person name="Denamur E."/>
        </authorList>
    </citation>
    <scope>NUCLEOTIDE SEQUENCE [LARGE SCALE GENOMIC DNA]</scope>
    <source>
        <strain evidence="6">IAI39 / ExPEC</strain>
    </source>
</reference>
<feature type="domain" description="HTH araC/xylS-type" evidence="4">
    <location>
        <begin position="233"/>
        <end position="331"/>
    </location>
</feature>
<accession>A0A0H3MGY2</accession>
<dbReference type="SMART" id="SM00342">
    <property type="entry name" value="HTH_ARAC"/>
    <property type="match status" value="1"/>
</dbReference>
<dbReference type="Proteomes" id="UP000000749">
    <property type="component" value="Chromosome"/>
</dbReference>
<evidence type="ECO:0000256" key="2">
    <source>
        <dbReference type="ARBA" id="ARBA00023163"/>
    </source>
</evidence>
<name>A0A0H3MGY2_ECO7I</name>
<dbReference type="HOGENOM" id="CLU_000445_59_0_6"/>
<dbReference type="SUPFAM" id="SSF46689">
    <property type="entry name" value="Homeodomain-like"/>
    <property type="match status" value="2"/>
</dbReference>
<dbReference type="Gene3D" id="1.10.10.60">
    <property type="entry name" value="Homeodomain-like"/>
    <property type="match status" value="1"/>
</dbReference>
<dbReference type="PATRIC" id="fig|585057.6.peg.1912"/>
<sequence>MHLPPLDMPEKRKMMTISQRPLVVVLAYDGLCTFEFGVAVEIFGLPRPEMGDNWYRFAVAAVEAGALQATGGIRVVADGGLELLTDADMIIIPGWRGVDEPVPEMLCEALRETHQRGTRLVSICSGVFVLAAAGLLHQRKATTHWRYTEQLQHRYPSIHVCDNVLYQDEGQVMTSAGSAAGIDLCLHIVRKDYGHEIANNVAQRLVIQPHRHGEQPQNMTRPMASSRESQTFGALFDFLQQNLAQTHTVASLAGRVNMSQRTFLRRFAALTGMTPARWLLNERLIRVQDYLQNSAFSIDKIAELTGFGNSALLRHHFLQRFLLSPSQYRKNSRPPSH</sequence>
<dbReference type="KEGG" id="ect:ECIAI39_1838"/>
<protein>
    <recommendedName>
        <fullName evidence="4">HTH araC/xylS-type domain-containing protein</fullName>
    </recommendedName>
</protein>
<keyword evidence="1" id="KW-0805">Transcription regulation</keyword>
<evidence type="ECO:0000256" key="1">
    <source>
        <dbReference type="ARBA" id="ARBA00023015"/>
    </source>
</evidence>
<keyword evidence="2" id="KW-0804">Transcription</keyword>
<dbReference type="Pfam" id="PF01965">
    <property type="entry name" value="DJ-1_PfpI"/>
    <property type="match status" value="1"/>
</dbReference>
<proteinExistence type="predicted"/>
<dbReference type="InterPro" id="IPR018060">
    <property type="entry name" value="HTH_AraC"/>
</dbReference>
<keyword evidence="3" id="KW-1133">Transmembrane helix</keyword>
<dbReference type="GO" id="GO:0043565">
    <property type="term" value="F:sequence-specific DNA binding"/>
    <property type="evidence" value="ECO:0007669"/>
    <property type="project" value="InterPro"/>
</dbReference>
<dbReference type="InterPro" id="IPR052158">
    <property type="entry name" value="INH-QAR"/>
</dbReference>
<dbReference type="STRING" id="585057.ECIAI39_1838"/>
<dbReference type="EMBL" id="CU928164">
    <property type="protein sequence ID" value="CAR17969.1"/>
    <property type="molecule type" value="Genomic_DNA"/>
</dbReference>
<dbReference type="InterPro" id="IPR009057">
    <property type="entry name" value="Homeodomain-like_sf"/>
</dbReference>
<evidence type="ECO:0000259" key="4">
    <source>
        <dbReference type="PROSITE" id="PS01124"/>
    </source>
</evidence>
<organism evidence="5 6">
    <name type="scientific">Escherichia coli O7:K1 (strain IAI39 / ExPEC)</name>
    <dbReference type="NCBI Taxonomy" id="585057"/>
    <lineage>
        <taxon>Bacteria</taxon>
        <taxon>Pseudomonadati</taxon>
        <taxon>Pseudomonadota</taxon>
        <taxon>Gammaproteobacteria</taxon>
        <taxon>Enterobacterales</taxon>
        <taxon>Enterobacteriaceae</taxon>
        <taxon>Escherichia</taxon>
    </lineage>
</organism>
<dbReference type="Gene3D" id="3.40.50.880">
    <property type="match status" value="1"/>
</dbReference>
<dbReference type="InterPro" id="IPR002818">
    <property type="entry name" value="DJ-1/PfpI"/>
</dbReference>
<evidence type="ECO:0000313" key="5">
    <source>
        <dbReference type="EMBL" id="CAR17969.1"/>
    </source>
</evidence>
<evidence type="ECO:0000256" key="3">
    <source>
        <dbReference type="SAM" id="Phobius"/>
    </source>
</evidence>
<dbReference type="PROSITE" id="PS01124">
    <property type="entry name" value="HTH_ARAC_FAMILY_2"/>
    <property type="match status" value="1"/>
</dbReference>
<dbReference type="Pfam" id="PF12833">
    <property type="entry name" value="HTH_18"/>
    <property type="match status" value="1"/>
</dbReference>
<dbReference type="SUPFAM" id="SSF52317">
    <property type="entry name" value="Class I glutamine amidotransferase-like"/>
    <property type="match status" value="1"/>
</dbReference>
<keyword evidence="3" id="KW-0472">Membrane</keyword>
<keyword evidence="3" id="KW-0812">Transmembrane</keyword>
<dbReference type="PANTHER" id="PTHR43130:SF3">
    <property type="entry name" value="HTH-TYPE TRANSCRIPTIONAL REGULATOR RV1931C"/>
    <property type="match status" value="1"/>
</dbReference>
<dbReference type="InterPro" id="IPR029062">
    <property type="entry name" value="Class_I_gatase-like"/>
</dbReference>
<feature type="transmembrane region" description="Helical" evidence="3">
    <location>
        <begin position="21"/>
        <end position="45"/>
    </location>
</feature>
<dbReference type="GO" id="GO:0003700">
    <property type="term" value="F:DNA-binding transcription factor activity"/>
    <property type="evidence" value="ECO:0007669"/>
    <property type="project" value="InterPro"/>
</dbReference>
<dbReference type="CDD" id="cd03137">
    <property type="entry name" value="GATase1_AraC_1"/>
    <property type="match status" value="1"/>
</dbReference>
<dbReference type="PANTHER" id="PTHR43130">
    <property type="entry name" value="ARAC-FAMILY TRANSCRIPTIONAL REGULATOR"/>
    <property type="match status" value="1"/>
</dbReference>
<dbReference type="AlphaFoldDB" id="A0A0H3MGY2"/>
<gene>
    <name evidence="5" type="ordered locus">ECIAI39_1838</name>
</gene>
<dbReference type="NCBIfam" id="NF006902">
    <property type="entry name" value="PRK09393.1"/>
    <property type="match status" value="1"/>
</dbReference>
<evidence type="ECO:0000313" key="6">
    <source>
        <dbReference type="Proteomes" id="UP000000749"/>
    </source>
</evidence>